<gene>
    <name evidence="2" type="ORF">A2Z00_02890</name>
</gene>
<keyword evidence="1" id="KW-1133">Transmembrane helix</keyword>
<name>A0A1F5ZG42_9BACT</name>
<evidence type="ECO:0000256" key="1">
    <source>
        <dbReference type="SAM" id="Phobius"/>
    </source>
</evidence>
<evidence type="ECO:0000313" key="3">
    <source>
        <dbReference type="Proteomes" id="UP000177268"/>
    </source>
</evidence>
<accession>A0A1F5ZG42</accession>
<proteinExistence type="predicted"/>
<protein>
    <submittedName>
        <fullName evidence="2">Uncharacterized protein</fullName>
    </submittedName>
</protein>
<organism evidence="2 3">
    <name type="scientific">Candidatus Gottesmanbacteria bacterium RBG_13_45_10</name>
    <dbReference type="NCBI Taxonomy" id="1798370"/>
    <lineage>
        <taxon>Bacteria</taxon>
        <taxon>Candidatus Gottesmaniibacteriota</taxon>
    </lineage>
</organism>
<keyword evidence="1" id="KW-0472">Membrane</keyword>
<keyword evidence="1" id="KW-0812">Transmembrane</keyword>
<feature type="transmembrane region" description="Helical" evidence="1">
    <location>
        <begin position="31"/>
        <end position="50"/>
    </location>
</feature>
<dbReference type="AlphaFoldDB" id="A0A1F5ZG42"/>
<sequence length="101" mass="11455">MVWHAYALYTKNVSYKGLGILWSMMSYNNTFATSLCVRIGEVVFLTVLYVQRFSSSISGLTELFYTGIGPLFSPFAVPEFLLSFNGNRGRKFSWINIFLSA</sequence>
<comment type="caution">
    <text evidence="2">The sequence shown here is derived from an EMBL/GenBank/DDBJ whole genome shotgun (WGS) entry which is preliminary data.</text>
</comment>
<reference evidence="2 3" key="1">
    <citation type="journal article" date="2016" name="Nat. Commun.">
        <title>Thousands of microbial genomes shed light on interconnected biogeochemical processes in an aquifer system.</title>
        <authorList>
            <person name="Anantharaman K."/>
            <person name="Brown C.T."/>
            <person name="Hug L.A."/>
            <person name="Sharon I."/>
            <person name="Castelle C.J."/>
            <person name="Probst A.J."/>
            <person name="Thomas B.C."/>
            <person name="Singh A."/>
            <person name="Wilkins M.J."/>
            <person name="Karaoz U."/>
            <person name="Brodie E.L."/>
            <person name="Williams K.H."/>
            <person name="Hubbard S.S."/>
            <person name="Banfield J.F."/>
        </authorList>
    </citation>
    <scope>NUCLEOTIDE SEQUENCE [LARGE SCALE GENOMIC DNA]</scope>
</reference>
<dbReference type="EMBL" id="MFIZ01000027">
    <property type="protein sequence ID" value="OGG11468.1"/>
    <property type="molecule type" value="Genomic_DNA"/>
</dbReference>
<dbReference type="Proteomes" id="UP000177268">
    <property type="component" value="Unassembled WGS sequence"/>
</dbReference>
<evidence type="ECO:0000313" key="2">
    <source>
        <dbReference type="EMBL" id="OGG11468.1"/>
    </source>
</evidence>